<dbReference type="RefSeq" id="WP_091400269.1">
    <property type="nucleotide sequence ID" value="NZ_FNQY01000022.1"/>
</dbReference>
<keyword evidence="1" id="KW-0732">Signal</keyword>
<accession>A0A1H4BLB8</accession>
<dbReference type="PROSITE" id="PS51257">
    <property type="entry name" value="PROKAR_LIPOPROTEIN"/>
    <property type="match status" value="1"/>
</dbReference>
<feature type="chain" id="PRO_5011575884" description="Lipocalin-like domain-containing protein" evidence="1">
    <location>
        <begin position="25"/>
        <end position="128"/>
    </location>
</feature>
<dbReference type="Proteomes" id="UP000199041">
    <property type="component" value="Unassembled WGS sequence"/>
</dbReference>
<proteinExistence type="predicted"/>
<name>A0A1H4BLB8_9BACT</name>
<evidence type="ECO:0008006" key="4">
    <source>
        <dbReference type="Google" id="ProtNLM"/>
    </source>
</evidence>
<dbReference type="AlphaFoldDB" id="A0A1H4BLB8"/>
<keyword evidence="3" id="KW-1185">Reference proteome</keyword>
<dbReference type="EMBL" id="FNQY01000022">
    <property type="protein sequence ID" value="SEA48907.1"/>
    <property type="molecule type" value="Genomic_DNA"/>
</dbReference>
<gene>
    <name evidence="2" type="ORF">SAMN05192529_12249</name>
</gene>
<evidence type="ECO:0000256" key="1">
    <source>
        <dbReference type="SAM" id="SignalP"/>
    </source>
</evidence>
<organism evidence="2 3">
    <name type="scientific">Arachidicoccus rhizosphaerae</name>
    <dbReference type="NCBI Taxonomy" id="551991"/>
    <lineage>
        <taxon>Bacteria</taxon>
        <taxon>Pseudomonadati</taxon>
        <taxon>Bacteroidota</taxon>
        <taxon>Chitinophagia</taxon>
        <taxon>Chitinophagales</taxon>
        <taxon>Chitinophagaceae</taxon>
        <taxon>Arachidicoccus</taxon>
    </lineage>
</organism>
<dbReference type="OrthoDB" id="711418at2"/>
<evidence type="ECO:0000313" key="2">
    <source>
        <dbReference type="EMBL" id="SEA48907.1"/>
    </source>
</evidence>
<reference evidence="2 3" key="1">
    <citation type="submission" date="2016-10" db="EMBL/GenBank/DDBJ databases">
        <authorList>
            <person name="de Groot N.N."/>
        </authorList>
    </citation>
    <scope>NUCLEOTIDE SEQUENCE [LARGE SCALE GENOMIC DNA]</scope>
    <source>
        <strain evidence="2 3">Vu-144</strain>
    </source>
</reference>
<feature type="signal peptide" evidence="1">
    <location>
        <begin position="1"/>
        <end position="24"/>
    </location>
</feature>
<sequence length="128" mass="13777">MKNKFKFLGLLCMVFIAFSVVSFSCSKDTAPADKDFFVGTYTGTITYSSDGKNISDEDGKLTVVKVGSSYSFKFGSGIPDINNVKFEKSDDDTYVSVGSGVTGITISAHSLKMLVSNDDGTWTADCTR</sequence>
<protein>
    <recommendedName>
        <fullName evidence="4">Lipocalin-like domain-containing protein</fullName>
    </recommendedName>
</protein>
<evidence type="ECO:0000313" key="3">
    <source>
        <dbReference type="Proteomes" id="UP000199041"/>
    </source>
</evidence>